<feature type="domain" description="SH3" evidence="5">
    <location>
        <begin position="459"/>
        <end position="518"/>
    </location>
</feature>
<dbReference type="SUPFAM" id="SSF50044">
    <property type="entry name" value="SH3-domain"/>
    <property type="match status" value="1"/>
</dbReference>
<dbReference type="Gene3D" id="2.30.30.40">
    <property type="entry name" value="SH3 Domains"/>
    <property type="match status" value="1"/>
</dbReference>
<dbReference type="Pfam" id="PF18016">
    <property type="entry name" value="SAM_3"/>
    <property type="match status" value="1"/>
</dbReference>
<evidence type="ECO:0000313" key="6">
    <source>
        <dbReference type="EMBL" id="CAB1449544.1"/>
    </source>
</evidence>
<dbReference type="Gene3D" id="1.10.150.50">
    <property type="entry name" value="Transcription Factor, Ets-1"/>
    <property type="match status" value="1"/>
</dbReference>
<dbReference type="EMBL" id="CADEAL010004018">
    <property type="protein sequence ID" value="CAB1449544.1"/>
    <property type="molecule type" value="Genomic_DNA"/>
</dbReference>
<protein>
    <recommendedName>
        <fullName evidence="5">SH3 domain-containing protein</fullName>
    </recommendedName>
</protein>
<evidence type="ECO:0000259" key="5">
    <source>
        <dbReference type="PROSITE" id="PS50002"/>
    </source>
</evidence>
<comment type="caution">
    <text evidence="6">The sequence shown here is derived from an EMBL/GenBank/DDBJ whole genome shotgun (WGS) entry which is preliminary data.</text>
</comment>
<keyword evidence="2 3" id="KW-0728">SH3 domain</keyword>
<dbReference type="Pfam" id="PF08416">
    <property type="entry name" value="PTB"/>
    <property type="match status" value="1"/>
</dbReference>
<dbReference type="InterPro" id="IPR041418">
    <property type="entry name" value="SAM_3"/>
</dbReference>
<gene>
    <name evidence="6" type="ORF">PLEPLA_LOCUS37227</name>
</gene>
<evidence type="ECO:0000256" key="4">
    <source>
        <dbReference type="SAM" id="MobiDB-lite"/>
    </source>
</evidence>
<name>A0A9N7VHD9_PLEPL</name>
<dbReference type="InterPro" id="IPR055093">
    <property type="entry name" value="EPS8_2nd"/>
</dbReference>
<dbReference type="InterPro" id="IPR033928">
    <property type="entry name" value="EPS8_PTB"/>
</dbReference>
<dbReference type="PANTHER" id="PTHR12287:SF22">
    <property type="entry name" value="EPIDERMAL GROWTH FACTOR RECEPTOR KINASE SUBSTRATE 8-LIKE PROTEIN 3"/>
    <property type="match status" value="1"/>
</dbReference>
<dbReference type="InterPro" id="IPR039801">
    <property type="entry name" value="EPS8-like"/>
</dbReference>
<keyword evidence="7" id="KW-1185">Reference proteome</keyword>
<dbReference type="GO" id="GO:0007266">
    <property type="term" value="P:Rho protein signal transduction"/>
    <property type="evidence" value="ECO:0007669"/>
    <property type="project" value="TreeGrafter"/>
</dbReference>
<reference evidence="6" key="1">
    <citation type="submission" date="2020-03" db="EMBL/GenBank/DDBJ databases">
        <authorList>
            <person name="Weist P."/>
        </authorList>
    </citation>
    <scope>NUCLEOTIDE SEQUENCE</scope>
</reference>
<dbReference type="Pfam" id="PF22975">
    <property type="entry name" value="EPS8_2nd"/>
    <property type="match status" value="1"/>
</dbReference>
<dbReference type="AlphaFoldDB" id="A0A9N7VHD9"/>
<dbReference type="InterPro" id="IPR036028">
    <property type="entry name" value="SH3-like_dom_sf"/>
</dbReference>
<dbReference type="GO" id="GO:1900029">
    <property type="term" value="P:positive regulation of ruffle assembly"/>
    <property type="evidence" value="ECO:0007669"/>
    <property type="project" value="TreeGrafter"/>
</dbReference>
<evidence type="ECO:0000256" key="1">
    <source>
        <dbReference type="ARBA" id="ARBA00006197"/>
    </source>
</evidence>
<dbReference type="PROSITE" id="PS50002">
    <property type="entry name" value="SH3"/>
    <property type="match status" value="1"/>
</dbReference>
<evidence type="ECO:0000313" key="7">
    <source>
        <dbReference type="Proteomes" id="UP001153269"/>
    </source>
</evidence>
<dbReference type="SUPFAM" id="SSF47769">
    <property type="entry name" value="SAM/Pointed domain"/>
    <property type="match status" value="1"/>
</dbReference>
<evidence type="ECO:0000256" key="3">
    <source>
        <dbReference type="PROSITE-ProRule" id="PRU00192"/>
    </source>
</evidence>
<dbReference type="Gene3D" id="2.30.29.30">
    <property type="entry name" value="Pleckstrin-homology domain (PH domain)/Phosphotyrosine-binding domain (PTB)"/>
    <property type="match status" value="1"/>
</dbReference>
<comment type="similarity">
    <text evidence="1">Belongs to the EPS8 family.</text>
</comment>
<accession>A0A9N7VHD9</accession>
<dbReference type="PANTHER" id="PTHR12287">
    <property type="entry name" value="EPIDERMAL GROWTH FACTOR RECEPTOR KINASE SUBSTRATE EPS8-RELATED PROTEIN"/>
    <property type="match status" value="1"/>
</dbReference>
<evidence type="ECO:0000256" key="2">
    <source>
        <dbReference type="ARBA" id="ARBA00022443"/>
    </source>
</evidence>
<dbReference type="GO" id="GO:0003779">
    <property type="term" value="F:actin binding"/>
    <property type="evidence" value="ECO:0007669"/>
    <property type="project" value="TreeGrafter"/>
</dbReference>
<organism evidence="6 7">
    <name type="scientific">Pleuronectes platessa</name>
    <name type="common">European plaice</name>
    <dbReference type="NCBI Taxonomy" id="8262"/>
    <lineage>
        <taxon>Eukaryota</taxon>
        <taxon>Metazoa</taxon>
        <taxon>Chordata</taxon>
        <taxon>Craniata</taxon>
        <taxon>Vertebrata</taxon>
        <taxon>Euteleostomi</taxon>
        <taxon>Actinopterygii</taxon>
        <taxon>Neopterygii</taxon>
        <taxon>Teleostei</taxon>
        <taxon>Neoteleostei</taxon>
        <taxon>Acanthomorphata</taxon>
        <taxon>Carangaria</taxon>
        <taxon>Pleuronectiformes</taxon>
        <taxon>Pleuronectoidei</taxon>
        <taxon>Pleuronectidae</taxon>
        <taxon>Pleuronectes</taxon>
    </lineage>
</organism>
<dbReference type="InterPro" id="IPR001452">
    <property type="entry name" value="SH3_domain"/>
</dbReference>
<dbReference type="CDD" id="cd01210">
    <property type="entry name" value="PTB_EPS8"/>
    <property type="match status" value="1"/>
</dbReference>
<feature type="region of interest" description="Disordered" evidence="4">
    <location>
        <begin position="213"/>
        <end position="255"/>
    </location>
</feature>
<dbReference type="InterPro" id="IPR011993">
    <property type="entry name" value="PH-like_dom_sf"/>
</dbReference>
<dbReference type="GO" id="GO:0032587">
    <property type="term" value="C:ruffle membrane"/>
    <property type="evidence" value="ECO:0007669"/>
    <property type="project" value="TreeGrafter"/>
</dbReference>
<dbReference type="Proteomes" id="UP001153269">
    <property type="component" value="Unassembled WGS sequence"/>
</dbReference>
<dbReference type="SMART" id="SM00326">
    <property type="entry name" value="SH3"/>
    <property type="match status" value="1"/>
</dbReference>
<dbReference type="InterPro" id="IPR013761">
    <property type="entry name" value="SAM/pointed_sf"/>
</dbReference>
<dbReference type="GO" id="GO:0035023">
    <property type="term" value="P:regulation of Rho protein signal transduction"/>
    <property type="evidence" value="ECO:0007669"/>
    <property type="project" value="TreeGrafter"/>
</dbReference>
<proteinExistence type="inferred from homology"/>
<dbReference type="GO" id="GO:0031982">
    <property type="term" value="C:vesicle"/>
    <property type="evidence" value="ECO:0007669"/>
    <property type="project" value="TreeGrafter"/>
</dbReference>
<dbReference type="SUPFAM" id="SSF50729">
    <property type="entry name" value="PH domain-like"/>
    <property type="match status" value="1"/>
</dbReference>
<dbReference type="InterPro" id="IPR013625">
    <property type="entry name" value="PTB"/>
</dbReference>
<dbReference type="Pfam" id="PF00018">
    <property type="entry name" value="SH3_1"/>
    <property type="match status" value="1"/>
</dbReference>
<sequence>MYGNNAPFSYSPRAVLQEDPPLQRSFFQQDDDLRGSPLQGNSLTRPSGKSIYMQRKEYSETLTKQRDNFHVRVEHLLTCELDGKEVNKVDDCLAKLKWLDTKGRLWGQEMIMDVHGRHLTLSDIETKTELEVLPLRSITQTRAILDSCAYSSLLTITVQDHSKRILQVFMFQCDEITADLLKADLDKALQKRGDDVEPRRDQSDIRNNLENIIRQQSFQQRRSPDMNLPPPEQPLTRWRNREPESTPPSWDYTQEEMLPHPDLYDLQSSPELQSEQREAEWNTEIFNHVLDDLEIFMDKLSDAPNSMRKDRKSKRAESAVSLPPREEYISCLQKIRYGFNLLGQLDGALTNPNAADYVHILFNSLSMIIPRYPADLVPAVVWPQLTEAALQLMGEEVNPKEGRLWNSLGDSWNVSRSRGVHDNTPPYIPEFYDGWRPQVSRSSSQRIPPVRPISSNFSESPLTMQAINNFTARNNRELSIMKGDMVQVIQKSKQWWLVCNARNEQGNVPMNVLEPIGGARENVLQETRGPVIMDMNSSPAEVRAWLQSRGFSKITVTSLGVLTGSLLLGMTKDDIRTVCPEEGARVFFQLQAIKSAIALASEPSGPYNGRY</sequence>